<dbReference type="InterPro" id="IPR011527">
    <property type="entry name" value="ABC1_TM_dom"/>
</dbReference>
<feature type="transmembrane region" description="Helical" evidence="7">
    <location>
        <begin position="258"/>
        <end position="280"/>
    </location>
</feature>
<evidence type="ECO:0008006" key="12">
    <source>
        <dbReference type="Google" id="ProtNLM"/>
    </source>
</evidence>
<evidence type="ECO:0000256" key="1">
    <source>
        <dbReference type="ARBA" id="ARBA00004651"/>
    </source>
</evidence>
<gene>
    <name evidence="10" type="ORF">A2372_01305</name>
</gene>
<keyword evidence="3" id="KW-0547">Nucleotide-binding</keyword>
<dbReference type="STRING" id="1802559.A2372_01305"/>
<feature type="domain" description="ABC transmembrane type-1" evidence="9">
    <location>
        <begin position="33"/>
        <end position="320"/>
    </location>
</feature>
<dbReference type="Pfam" id="PF00005">
    <property type="entry name" value="ABC_tran"/>
    <property type="match status" value="1"/>
</dbReference>
<evidence type="ECO:0000313" key="10">
    <source>
        <dbReference type="EMBL" id="OGM92804.1"/>
    </source>
</evidence>
<evidence type="ECO:0000256" key="5">
    <source>
        <dbReference type="ARBA" id="ARBA00022989"/>
    </source>
</evidence>
<dbReference type="Proteomes" id="UP000176422">
    <property type="component" value="Unassembled WGS sequence"/>
</dbReference>
<dbReference type="GO" id="GO:0140359">
    <property type="term" value="F:ABC-type transporter activity"/>
    <property type="evidence" value="ECO:0007669"/>
    <property type="project" value="InterPro"/>
</dbReference>
<name>A0A1F8DW62_9BACT</name>
<comment type="caution">
    <text evidence="10">The sequence shown here is derived from an EMBL/GenBank/DDBJ whole genome shotgun (WGS) entry which is preliminary data.</text>
</comment>
<feature type="transmembrane region" description="Helical" evidence="7">
    <location>
        <begin position="154"/>
        <end position="187"/>
    </location>
</feature>
<dbReference type="GO" id="GO:0005524">
    <property type="term" value="F:ATP binding"/>
    <property type="evidence" value="ECO:0007669"/>
    <property type="project" value="UniProtKB-KW"/>
</dbReference>
<dbReference type="GO" id="GO:0005886">
    <property type="term" value="C:plasma membrane"/>
    <property type="evidence" value="ECO:0007669"/>
    <property type="project" value="UniProtKB-SubCell"/>
</dbReference>
<dbReference type="PROSITE" id="PS50929">
    <property type="entry name" value="ABC_TM1F"/>
    <property type="match status" value="1"/>
</dbReference>
<dbReference type="GO" id="GO:0034040">
    <property type="term" value="F:ATPase-coupled lipid transmembrane transporter activity"/>
    <property type="evidence" value="ECO:0007669"/>
    <property type="project" value="TreeGrafter"/>
</dbReference>
<comment type="subcellular location">
    <subcellularLocation>
        <location evidence="1">Cell membrane</location>
        <topology evidence="1">Multi-pass membrane protein</topology>
    </subcellularLocation>
</comment>
<dbReference type="Gene3D" id="1.20.1560.10">
    <property type="entry name" value="ABC transporter type 1, transmembrane domain"/>
    <property type="match status" value="1"/>
</dbReference>
<dbReference type="InterPro" id="IPR039421">
    <property type="entry name" value="Type_1_exporter"/>
</dbReference>
<evidence type="ECO:0000259" key="9">
    <source>
        <dbReference type="PROSITE" id="PS50929"/>
    </source>
</evidence>
<feature type="domain" description="ABC transporter" evidence="8">
    <location>
        <begin position="354"/>
        <end position="595"/>
    </location>
</feature>
<dbReference type="AlphaFoldDB" id="A0A1F8DW62"/>
<dbReference type="PANTHER" id="PTHR24221:SF646">
    <property type="entry name" value="HAEMOLYSIN SECRETION ATP-BINDING PROTEIN"/>
    <property type="match status" value="1"/>
</dbReference>
<accession>A0A1F8DW62</accession>
<keyword evidence="6 7" id="KW-0472">Membrane</keyword>
<keyword evidence="4" id="KW-0067">ATP-binding</keyword>
<dbReference type="InterPro" id="IPR003439">
    <property type="entry name" value="ABC_transporter-like_ATP-bd"/>
</dbReference>
<dbReference type="InterPro" id="IPR027417">
    <property type="entry name" value="P-loop_NTPase"/>
</dbReference>
<feature type="transmembrane region" description="Helical" evidence="7">
    <location>
        <begin position="27"/>
        <end position="52"/>
    </location>
</feature>
<dbReference type="Pfam" id="PF00664">
    <property type="entry name" value="ABC_membrane"/>
    <property type="match status" value="1"/>
</dbReference>
<evidence type="ECO:0000313" key="11">
    <source>
        <dbReference type="Proteomes" id="UP000176422"/>
    </source>
</evidence>
<keyword evidence="2 7" id="KW-0812">Transmembrane</keyword>
<dbReference type="SUPFAM" id="SSF90123">
    <property type="entry name" value="ABC transporter transmembrane region"/>
    <property type="match status" value="1"/>
</dbReference>
<dbReference type="SMART" id="SM00382">
    <property type="entry name" value="AAA"/>
    <property type="match status" value="1"/>
</dbReference>
<sequence>METKETKLSFVQFLGVLRWLIAYNVRLAPVAAILDFLSTIFLTLSPLVNAYIFARLLDRIIDIVATGADPKDIIPMLGILLAYNLLTSAVSHGNSYLSNIMNNVTWFKSPQVLYRHIHSLGIQTLENPEAVNKVQRSREVLGMLYGDFDRVTTFVARVITLIVTTVVVVKIMPIVAVVIFVSMIPGLASNRYYMRQSWKLYRDETERKRKAGTVFNSLIETSNLQEIVITSAYDYLNTIYSKFADRYSKADLAIMRGWRLFGFLFGSITVTASIFGYFTILKNLFKGLISVGDVTFQMRSLDIFVSNLGMVAGTYVSLYERCMRIKEVKEVFDMKPVVSDGDVILEVSEQAPVIALKKVSFKYPSSDRHVINGLDLEIKPGERIAIVGENGAGKTTLVKLLSRFYKVNKGGIYLDGKNINDVKIDSWYKNLGVLFQDYNTYSSLTLKENIWLGNSQTELDETKMELAANKANVNSFLSGYKKGYEQVLSEKFKGGTRPSTGQWQKIAIARFFYRNSPVVIFDEPTASIDAVSEAEIFGQIYEFFKNKTVIIISHRFSTVRNADKIYVLDEGKIAESGNHEELMKLKGKYHKAFTIQAEGYK</sequence>
<evidence type="ECO:0000259" key="8">
    <source>
        <dbReference type="PROSITE" id="PS50893"/>
    </source>
</evidence>
<dbReference type="Gene3D" id="3.40.50.300">
    <property type="entry name" value="P-loop containing nucleotide triphosphate hydrolases"/>
    <property type="match status" value="1"/>
</dbReference>
<feature type="transmembrane region" description="Helical" evidence="7">
    <location>
        <begin position="73"/>
        <end position="91"/>
    </location>
</feature>
<evidence type="ECO:0000256" key="6">
    <source>
        <dbReference type="ARBA" id="ARBA00023136"/>
    </source>
</evidence>
<evidence type="ECO:0000256" key="2">
    <source>
        <dbReference type="ARBA" id="ARBA00022692"/>
    </source>
</evidence>
<dbReference type="InterPro" id="IPR036640">
    <property type="entry name" value="ABC1_TM_sf"/>
</dbReference>
<feature type="transmembrane region" description="Helical" evidence="7">
    <location>
        <begin position="300"/>
        <end position="319"/>
    </location>
</feature>
<evidence type="ECO:0000256" key="4">
    <source>
        <dbReference type="ARBA" id="ARBA00022840"/>
    </source>
</evidence>
<evidence type="ECO:0000256" key="3">
    <source>
        <dbReference type="ARBA" id="ARBA00022741"/>
    </source>
</evidence>
<dbReference type="GO" id="GO:0016887">
    <property type="term" value="F:ATP hydrolysis activity"/>
    <property type="evidence" value="ECO:0007669"/>
    <property type="project" value="InterPro"/>
</dbReference>
<evidence type="ECO:0000256" key="7">
    <source>
        <dbReference type="SAM" id="Phobius"/>
    </source>
</evidence>
<proteinExistence type="predicted"/>
<dbReference type="PANTHER" id="PTHR24221">
    <property type="entry name" value="ATP-BINDING CASSETTE SUB-FAMILY B"/>
    <property type="match status" value="1"/>
</dbReference>
<dbReference type="SUPFAM" id="SSF52540">
    <property type="entry name" value="P-loop containing nucleoside triphosphate hydrolases"/>
    <property type="match status" value="1"/>
</dbReference>
<organism evidence="10 11">
    <name type="scientific">Candidatus Wolfebacteria bacterium RIFOXYB1_FULL_54_12</name>
    <dbReference type="NCBI Taxonomy" id="1802559"/>
    <lineage>
        <taxon>Bacteria</taxon>
        <taxon>Candidatus Wolfeibacteriota</taxon>
    </lineage>
</organism>
<reference evidence="10 11" key="1">
    <citation type="journal article" date="2016" name="Nat. Commun.">
        <title>Thousands of microbial genomes shed light on interconnected biogeochemical processes in an aquifer system.</title>
        <authorList>
            <person name="Anantharaman K."/>
            <person name="Brown C.T."/>
            <person name="Hug L.A."/>
            <person name="Sharon I."/>
            <person name="Castelle C.J."/>
            <person name="Probst A.J."/>
            <person name="Thomas B.C."/>
            <person name="Singh A."/>
            <person name="Wilkins M.J."/>
            <person name="Karaoz U."/>
            <person name="Brodie E.L."/>
            <person name="Williams K.H."/>
            <person name="Hubbard S.S."/>
            <person name="Banfield J.F."/>
        </authorList>
    </citation>
    <scope>NUCLEOTIDE SEQUENCE [LARGE SCALE GENOMIC DNA]</scope>
</reference>
<dbReference type="PROSITE" id="PS50893">
    <property type="entry name" value="ABC_TRANSPORTER_2"/>
    <property type="match status" value="1"/>
</dbReference>
<keyword evidence="5 7" id="KW-1133">Transmembrane helix</keyword>
<protein>
    <recommendedName>
        <fullName evidence="12">ABC transporter domain-containing protein</fullName>
    </recommendedName>
</protein>
<dbReference type="EMBL" id="MGIT01000003">
    <property type="protein sequence ID" value="OGM92804.1"/>
    <property type="molecule type" value="Genomic_DNA"/>
</dbReference>
<dbReference type="InterPro" id="IPR003593">
    <property type="entry name" value="AAA+_ATPase"/>
</dbReference>